<dbReference type="GO" id="GO:0016787">
    <property type="term" value="F:hydrolase activity"/>
    <property type="evidence" value="ECO:0007669"/>
    <property type="project" value="UniProtKB-KW"/>
</dbReference>
<sequence length="197" mass="22842">MKTVVVYIHGAGGSAAEAEHYKGLFPDSEVIGFDYRSQTPWDAITEFQNFFETIMPEYNSAILIANSIGAFYAMHALSSVCFEKTYFISPIVDMEKLITDMMRRAGVTEEELEEKEIIKISFGQDLSWKYLTWVRNHSFVWNHPTAILYGNYDNLQSIDTIQTFARECEATITVMKNGEHWFHTDEQMKFLDRWICS</sequence>
<dbReference type="InterPro" id="IPR029058">
    <property type="entry name" value="AB_hydrolase_fold"/>
</dbReference>
<name>A0A7Y8VSB9_9FIRM</name>
<dbReference type="Proteomes" id="UP000526307">
    <property type="component" value="Unassembled WGS sequence"/>
</dbReference>
<comment type="caution">
    <text evidence="1">The sequence shown here is derived from an EMBL/GenBank/DDBJ whole genome shotgun (WGS) entry which is preliminary data.</text>
</comment>
<dbReference type="Gene3D" id="3.40.50.1820">
    <property type="entry name" value="alpha/beta hydrolase"/>
    <property type="match status" value="1"/>
</dbReference>
<dbReference type="EMBL" id="JABXYR010000002">
    <property type="protein sequence ID" value="NWO23532.1"/>
    <property type="molecule type" value="Genomic_DNA"/>
</dbReference>
<gene>
    <name evidence="1" type="ORF">HW270_05580</name>
</gene>
<protein>
    <submittedName>
        <fullName evidence="1">Alpha/beta hydrolase</fullName>
    </submittedName>
</protein>
<proteinExistence type="predicted"/>
<reference evidence="1 2" key="1">
    <citation type="submission" date="2020-06" db="EMBL/GenBank/DDBJ databases">
        <title>Mogibacterium timidum strain W9173 genomic sequence.</title>
        <authorList>
            <person name="Wade W.G."/>
            <person name="Johnston C.D."/>
            <person name="Chen T."/>
            <person name="Dewhirst F.E."/>
        </authorList>
    </citation>
    <scope>NUCLEOTIDE SEQUENCE [LARGE SCALE GENOMIC DNA]</scope>
    <source>
        <strain evidence="1 2">W9173</strain>
    </source>
</reference>
<evidence type="ECO:0000313" key="1">
    <source>
        <dbReference type="EMBL" id="NWO23532.1"/>
    </source>
</evidence>
<dbReference type="RefSeq" id="WP_178978578.1">
    <property type="nucleotide sequence ID" value="NZ_JABXYR010000002.1"/>
</dbReference>
<accession>A0A7Y8VSB9</accession>
<evidence type="ECO:0000313" key="2">
    <source>
        <dbReference type="Proteomes" id="UP000526307"/>
    </source>
</evidence>
<dbReference type="SUPFAM" id="SSF53474">
    <property type="entry name" value="alpha/beta-Hydrolases"/>
    <property type="match status" value="1"/>
</dbReference>
<keyword evidence="2" id="KW-1185">Reference proteome</keyword>
<dbReference type="AlphaFoldDB" id="A0A7Y8VSB9"/>
<organism evidence="1 2">
    <name type="scientific">Mogibacterium timidum</name>
    <dbReference type="NCBI Taxonomy" id="35519"/>
    <lineage>
        <taxon>Bacteria</taxon>
        <taxon>Bacillati</taxon>
        <taxon>Bacillota</taxon>
        <taxon>Clostridia</taxon>
        <taxon>Peptostreptococcales</taxon>
        <taxon>Anaerovoracaceae</taxon>
        <taxon>Mogibacterium</taxon>
    </lineage>
</organism>
<keyword evidence="1" id="KW-0378">Hydrolase</keyword>